<reference evidence="2 3" key="1">
    <citation type="journal article" date="2016" name="BMC Genomics">
        <title>Comparative genomics reveals Cyclospora cayetanensis possesses coccidia-like metabolism and invasion components but unique surface antigens.</title>
        <authorList>
            <person name="Liu S."/>
            <person name="Wang L."/>
            <person name="Zheng H."/>
            <person name="Xu Z."/>
            <person name="Roellig D.M."/>
            <person name="Li N."/>
            <person name="Frace M.A."/>
            <person name="Tang K."/>
            <person name="Arrowood M.J."/>
            <person name="Moss D.M."/>
            <person name="Zhang L."/>
            <person name="Feng Y."/>
            <person name="Xiao L."/>
        </authorList>
    </citation>
    <scope>NUCLEOTIDE SEQUENCE [LARGE SCALE GENOMIC DNA]</scope>
    <source>
        <strain evidence="2 3">CHN_HEN01</strain>
    </source>
</reference>
<evidence type="ECO:0000256" key="1">
    <source>
        <dbReference type="SAM" id="MobiDB-lite"/>
    </source>
</evidence>
<evidence type="ECO:0000313" key="3">
    <source>
        <dbReference type="Proteomes" id="UP000095192"/>
    </source>
</evidence>
<accession>A0A1D3D0B4</accession>
<gene>
    <name evidence="2" type="ORF">cyc_07235</name>
</gene>
<dbReference type="InParanoid" id="A0A1D3D0B4"/>
<comment type="caution">
    <text evidence="2">The sequence shown here is derived from an EMBL/GenBank/DDBJ whole genome shotgun (WGS) entry which is preliminary data.</text>
</comment>
<name>A0A1D3D0B4_9EIME</name>
<dbReference type="VEuPathDB" id="ToxoDB:cyc_07235"/>
<dbReference type="EMBL" id="JROU02001283">
    <property type="protein sequence ID" value="OEH76906.1"/>
    <property type="molecule type" value="Genomic_DNA"/>
</dbReference>
<protein>
    <submittedName>
        <fullName evidence="2">Uncharacterized protein</fullName>
    </submittedName>
</protein>
<organism evidence="2 3">
    <name type="scientific">Cyclospora cayetanensis</name>
    <dbReference type="NCBI Taxonomy" id="88456"/>
    <lineage>
        <taxon>Eukaryota</taxon>
        <taxon>Sar</taxon>
        <taxon>Alveolata</taxon>
        <taxon>Apicomplexa</taxon>
        <taxon>Conoidasida</taxon>
        <taxon>Coccidia</taxon>
        <taxon>Eucoccidiorida</taxon>
        <taxon>Eimeriorina</taxon>
        <taxon>Eimeriidae</taxon>
        <taxon>Cyclospora</taxon>
    </lineage>
</organism>
<dbReference type="AlphaFoldDB" id="A0A1D3D0B4"/>
<proteinExistence type="predicted"/>
<feature type="region of interest" description="Disordered" evidence="1">
    <location>
        <begin position="488"/>
        <end position="516"/>
    </location>
</feature>
<dbReference type="Proteomes" id="UP000095192">
    <property type="component" value="Unassembled WGS sequence"/>
</dbReference>
<feature type="compositionally biased region" description="Basic and acidic residues" evidence="1">
    <location>
        <begin position="488"/>
        <end position="498"/>
    </location>
</feature>
<evidence type="ECO:0000313" key="2">
    <source>
        <dbReference type="EMBL" id="OEH76906.1"/>
    </source>
</evidence>
<sequence length="516" mass="56516">MPRHQQLRQPLPRQLVSGSLQQLRRLLPPPLGVMETTGTTLEHLARAAFCCYEDKLHLVPFADVGRCAWLAAAVLPGGVSSNFFPLAVNARMHAGLLREQNQQQDPLQGQQNGLSLNVIADALHPFSHEALRQSMSFLRDPLLIHHISSKVAAAPDAPRDTLLKLLHVYTGIPDRLGGCFDELPDALVADLCSAAGGLPPMSAAATAVKANLLSRANQLHPQALAEAAVALADHMSAEELLKLSALLLPATEALQQQQQLALLLLYNDRCVAALPLLHALEELHAVLCAALRSKSISINGAVECLLSLSIAGWTCTEALSHLNWPEALMLCSPRAVSTLAWVAAAQRFRDPTAWTALAAALYTAPFVIKPLNLVFEPLKASPIHLGSGLQMGEVALRHGVWSALGYNTLSLMDSEFERFCLHAPEVYVHPRDPLQQQQRRAARQYDIPAAAAHLQQKINACKPRLRELQQQQRPRSTSGRHRLVLLQHQREDHQEQQKKTASVVRVPEGPLRESPQ</sequence>
<keyword evidence="3" id="KW-1185">Reference proteome</keyword>